<dbReference type="EMBL" id="JADGII010000004">
    <property type="protein sequence ID" value="MBF0636231.1"/>
    <property type="molecule type" value="Genomic_DNA"/>
</dbReference>
<organism evidence="3 4">
    <name type="scientific">Prosthecochloris ethylica</name>
    <dbReference type="NCBI Taxonomy" id="2743976"/>
    <lineage>
        <taxon>Bacteria</taxon>
        <taxon>Pseudomonadati</taxon>
        <taxon>Chlorobiota</taxon>
        <taxon>Chlorobiia</taxon>
        <taxon>Chlorobiales</taxon>
        <taxon>Chlorobiaceae</taxon>
        <taxon>Prosthecochloris</taxon>
    </lineage>
</organism>
<comment type="caution">
    <text evidence="3">The sequence shown here is derived from an EMBL/GenBank/DDBJ whole genome shotgun (WGS) entry which is preliminary data.</text>
</comment>
<evidence type="ECO:0000256" key="1">
    <source>
        <dbReference type="SAM" id="MobiDB-lite"/>
    </source>
</evidence>
<gene>
    <name evidence="3" type="ORF">INT08_03415</name>
</gene>
<evidence type="ECO:0000313" key="4">
    <source>
        <dbReference type="Proteomes" id="UP000619838"/>
    </source>
</evidence>
<feature type="region of interest" description="Disordered" evidence="1">
    <location>
        <begin position="148"/>
        <end position="312"/>
    </location>
</feature>
<protein>
    <recommendedName>
        <fullName evidence="5">DUF3300 domain-containing protein</fullName>
    </recommendedName>
</protein>
<dbReference type="Proteomes" id="UP000619838">
    <property type="component" value="Unassembled WGS sequence"/>
</dbReference>
<dbReference type="RefSeq" id="WP_175186719.1">
    <property type="nucleotide sequence ID" value="NZ_JABVZQ010000001.1"/>
</dbReference>
<feature type="compositionally biased region" description="Basic and acidic residues" evidence="1">
    <location>
        <begin position="197"/>
        <end position="206"/>
    </location>
</feature>
<evidence type="ECO:0000256" key="2">
    <source>
        <dbReference type="SAM" id="SignalP"/>
    </source>
</evidence>
<feature type="compositionally biased region" description="Basic and acidic residues" evidence="1">
    <location>
        <begin position="220"/>
        <end position="312"/>
    </location>
</feature>
<keyword evidence="4" id="KW-1185">Reference proteome</keyword>
<feature type="signal peptide" evidence="2">
    <location>
        <begin position="1"/>
        <end position="26"/>
    </location>
</feature>
<feature type="chain" id="PRO_5045912077" description="DUF3300 domain-containing protein" evidence="2">
    <location>
        <begin position="27"/>
        <end position="312"/>
    </location>
</feature>
<proteinExistence type="predicted"/>
<keyword evidence="2" id="KW-0732">Signal</keyword>
<sequence>MKKKRTTAIAAITVLYCTLGTGPLQAESHLSIHIDDLGAALALTTEPDRYYAAPAYDHHYDIYDTELLYVPLLGFYVAWASPWNVVFLDNRYYLYHHNSWYHANSRRGQWKTIRHHRLPRKIRQHHWAGIVHQRDRYYRQHSRHTWLKHPERRYRNEPRSHARQKPALDHRRPQKRDARVFEQQKRHDIGTRGIASRRNDSGDRKLFTKPQHQERRKARPMNDSRRSSSRDARIFTRRSSERHDRKQLSTSQRRENPAMRASDNSRRRSIRESRMISERNTGREKQRFSRTDRNDRKQENRQERRRDRRERD</sequence>
<reference evidence="3 4" key="1">
    <citation type="journal article" date="2020" name="Microorganisms">
        <title>Simultaneous Genome Sequencing of Prosthecochloris ethylica and Desulfuromonas acetoxidans within a Syntrophic Mixture Reveals Unique Pili and Protein Interactions.</title>
        <authorList>
            <person name="Kyndt J.A."/>
            <person name="Van Beeumen J.J."/>
            <person name="Meyer T.E."/>
        </authorList>
    </citation>
    <scope>NUCLEOTIDE SEQUENCE [LARGE SCALE GENOMIC DNA]</scope>
    <source>
        <strain evidence="3 4">N3</strain>
    </source>
</reference>
<name>A0ABR9XQB4_9CHLB</name>
<feature type="compositionally biased region" description="Basic and acidic residues" evidence="1">
    <location>
        <begin position="153"/>
        <end position="190"/>
    </location>
</feature>
<accession>A0ABR9XQB4</accession>
<evidence type="ECO:0000313" key="3">
    <source>
        <dbReference type="EMBL" id="MBF0636231.1"/>
    </source>
</evidence>
<evidence type="ECO:0008006" key="5">
    <source>
        <dbReference type="Google" id="ProtNLM"/>
    </source>
</evidence>